<reference evidence="1 2" key="1">
    <citation type="journal article" date="2019" name="Int. J. Syst. Evol. Microbiol.">
        <title>The Global Catalogue of Microorganisms (GCM) 10K type strain sequencing project: providing services to taxonomists for standard genome sequencing and annotation.</title>
        <authorList>
            <consortium name="The Broad Institute Genomics Platform"/>
            <consortium name="The Broad Institute Genome Sequencing Center for Infectious Disease"/>
            <person name="Wu L."/>
            <person name="Ma J."/>
        </authorList>
    </citation>
    <scope>NUCLEOTIDE SEQUENCE [LARGE SCALE GENOMIC DNA]</scope>
    <source>
        <strain evidence="1 2">JCM 15134</strain>
    </source>
</reference>
<dbReference type="EMBL" id="BAAAET010000002">
    <property type="protein sequence ID" value="GAA0692378.1"/>
    <property type="molecule type" value="Genomic_DNA"/>
</dbReference>
<gene>
    <name evidence="1" type="ORF">GCM10009104_19360</name>
</gene>
<keyword evidence="2" id="KW-1185">Reference proteome</keyword>
<protein>
    <submittedName>
        <fullName evidence="1">Uncharacterized protein</fullName>
    </submittedName>
</protein>
<comment type="caution">
    <text evidence="1">The sequence shown here is derived from an EMBL/GenBank/DDBJ whole genome shotgun (WGS) entry which is preliminary data.</text>
</comment>
<evidence type="ECO:0000313" key="1">
    <source>
        <dbReference type="EMBL" id="GAA0692378.1"/>
    </source>
</evidence>
<organism evidence="1 2">
    <name type="scientific">Marinobacterium maritimum</name>
    <dbReference type="NCBI Taxonomy" id="500162"/>
    <lineage>
        <taxon>Bacteria</taxon>
        <taxon>Pseudomonadati</taxon>
        <taxon>Pseudomonadota</taxon>
        <taxon>Gammaproteobacteria</taxon>
        <taxon>Oceanospirillales</taxon>
        <taxon>Oceanospirillaceae</taxon>
        <taxon>Marinobacterium</taxon>
    </lineage>
</organism>
<evidence type="ECO:0000313" key="2">
    <source>
        <dbReference type="Proteomes" id="UP001499915"/>
    </source>
</evidence>
<sequence>MNEAGWTEKRLALGKESASAWIANKVSRKADMNRFSADAAACSRFALR</sequence>
<dbReference type="Proteomes" id="UP001499915">
    <property type="component" value="Unassembled WGS sequence"/>
</dbReference>
<name>A0ABN1I6H0_9GAMM</name>
<accession>A0ABN1I6H0</accession>
<proteinExistence type="predicted"/>